<evidence type="ECO:0000313" key="6">
    <source>
        <dbReference type="EMBL" id="CAL6085642.1"/>
    </source>
</evidence>
<evidence type="ECO:0000313" key="4">
    <source>
        <dbReference type="EMBL" id="CAL6049248.1"/>
    </source>
</evidence>
<dbReference type="EMBL" id="CATOUU010000848">
    <property type="protein sequence ID" value="CAI9954365.1"/>
    <property type="molecule type" value="Genomic_DNA"/>
</dbReference>
<organism evidence="2">
    <name type="scientific">Hexamita inflata</name>
    <dbReference type="NCBI Taxonomy" id="28002"/>
    <lineage>
        <taxon>Eukaryota</taxon>
        <taxon>Metamonada</taxon>
        <taxon>Diplomonadida</taxon>
        <taxon>Hexamitidae</taxon>
        <taxon>Hexamitinae</taxon>
        <taxon>Hexamita</taxon>
    </lineage>
</organism>
<dbReference type="EMBL" id="CAXDID020000206">
    <property type="protein sequence ID" value="CAL6055468.1"/>
    <property type="molecule type" value="Genomic_DNA"/>
</dbReference>
<protein>
    <submittedName>
        <fullName evidence="4">Hypothetical_protein</fullName>
    </submittedName>
</protein>
<comment type="caution">
    <text evidence="2">The sequence shown here is derived from an EMBL/GenBank/DDBJ whole genome shotgun (WGS) entry which is preliminary data.</text>
</comment>
<reference evidence="4 7" key="2">
    <citation type="submission" date="2024-07" db="EMBL/GenBank/DDBJ databases">
        <authorList>
            <person name="Akdeniz Z."/>
        </authorList>
    </citation>
    <scope>NUCLEOTIDE SEQUENCE [LARGE SCALE GENOMIC DNA]</scope>
</reference>
<dbReference type="EMBL" id="CAXDID020000387">
    <property type="protein sequence ID" value="CAL6085642.1"/>
    <property type="molecule type" value="Genomic_DNA"/>
</dbReference>
<evidence type="ECO:0000313" key="2">
    <source>
        <dbReference type="EMBL" id="CAI9954365.1"/>
    </source>
</evidence>
<accession>A0AA86QMD9</accession>
<evidence type="ECO:0000313" key="3">
    <source>
        <dbReference type="EMBL" id="CAI9954828.1"/>
    </source>
</evidence>
<proteinExistence type="predicted"/>
<keyword evidence="7" id="KW-1185">Reference proteome</keyword>
<dbReference type="EMBL" id="CAXDID020000178">
    <property type="protein sequence ID" value="CAL6049248.1"/>
    <property type="molecule type" value="Genomic_DNA"/>
</dbReference>
<gene>
    <name evidence="1" type="ORF">HINF_LOCUS37379</name>
    <name evidence="2" type="ORF">HINF_LOCUS42010</name>
    <name evidence="3" type="ORF">HINF_LOCUS42473</name>
    <name evidence="4" type="ORF">HINF_LOCUS43102</name>
    <name evidence="5" type="ORF">HINF_LOCUS46559</name>
    <name evidence="6" type="ORF">HINF_LOCUS62781</name>
</gene>
<evidence type="ECO:0000313" key="5">
    <source>
        <dbReference type="EMBL" id="CAL6055468.1"/>
    </source>
</evidence>
<dbReference type="EMBL" id="CATOUU010000803">
    <property type="protein sequence ID" value="CAI9949734.1"/>
    <property type="molecule type" value="Genomic_DNA"/>
</dbReference>
<evidence type="ECO:0000313" key="7">
    <source>
        <dbReference type="Proteomes" id="UP001642409"/>
    </source>
</evidence>
<dbReference type="AlphaFoldDB" id="A0AA86QMD9"/>
<sequence>MGRPYTILKHDFSSALTSYFRHNNILCYNDQELYKSFSSLEKKERKYVWAYIAESLGRSSVQAKNYFFNSWVNTVKNSSASSLTVDSELIQQVPDLGFSIFDV</sequence>
<evidence type="ECO:0000313" key="1">
    <source>
        <dbReference type="EMBL" id="CAI9949734.1"/>
    </source>
</evidence>
<name>A0AA86QMD9_9EUKA</name>
<dbReference type="EMBL" id="CATOUU010000851">
    <property type="protein sequence ID" value="CAI9954828.1"/>
    <property type="molecule type" value="Genomic_DNA"/>
</dbReference>
<dbReference type="Proteomes" id="UP001642409">
    <property type="component" value="Unassembled WGS sequence"/>
</dbReference>
<reference evidence="2" key="1">
    <citation type="submission" date="2023-06" db="EMBL/GenBank/DDBJ databases">
        <authorList>
            <person name="Kurt Z."/>
        </authorList>
    </citation>
    <scope>NUCLEOTIDE SEQUENCE</scope>
</reference>